<accession>A0AAU9NCC9</accession>
<evidence type="ECO:0000313" key="2">
    <source>
        <dbReference type="Proteomes" id="UP001157418"/>
    </source>
</evidence>
<dbReference type="EMBL" id="CAKMRJ010004074">
    <property type="protein sequence ID" value="CAH1434929.1"/>
    <property type="molecule type" value="Genomic_DNA"/>
</dbReference>
<keyword evidence="2" id="KW-1185">Reference proteome</keyword>
<proteinExistence type="predicted"/>
<comment type="caution">
    <text evidence="1">The sequence shown here is derived from an EMBL/GenBank/DDBJ whole genome shotgun (WGS) entry which is preliminary data.</text>
</comment>
<name>A0AAU9NCC9_9ASTR</name>
<dbReference type="AlphaFoldDB" id="A0AAU9NCC9"/>
<sequence length="68" mass="8016">MLPEAFWINRKYLSPVTGNRTCWHNLTRLYDYQAPTRNFGHTVLTIRAEVITNAIKLLDESLLAIRWI</sequence>
<gene>
    <name evidence="1" type="ORF">LVIROSA_LOCUS21406</name>
</gene>
<organism evidence="1 2">
    <name type="scientific">Lactuca virosa</name>
    <dbReference type="NCBI Taxonomy" id="75947"/>
    <lineage>
        <taxon>Eukaryota</taxon>
        <taxon>Viridiplantae</taxon>
        <taxon>Streptophyta</taxon>
        <taxon>Embryophyta</taxon>
        <taxon>Tracheophyta</taxon>
        <taxon>Spermatophyta</taxon>
        <taxon>Magnoliopsida</taxon>
        <taxon>eudicotyledons</taxon>
        <taxon>Gunneridae</taxon>
        <taxon>Pentapetalae</taxon>
        <taxon>asterids</taxon>
        <taxon>campanulids</taxon>
        <taxon>Asterales</taxon>
        <taxon>Asteraceae</taxon>
        <taxon>Cichorioideae</taxon>
        <taxon>Cichorieae</taxon>
        <taxon>Lactucinae</taxon>
        <taxon>Lactuca</taxon>
    </lineage>
</organism>
<protein>
    <submittedName>
        <fullName evidence="1">Uncharacterized protein</fullName>
    </submittedName>
</protein>
<evidence type="ECO:0000313" key="1">
    <source>
        <dbReference type="EMBL" id="CAH1434929.1"/>
    </source>
</evidence>
<reference evidence="1 2" key="1">
    <citation type="submission" date="2022-01" db="EMBL/GenBank/DDBJ databases">
        <authorList>
            <person name="Xiong W."/>
            <person name="Schranz E."/>
        </authorList>
    </citation>
    <scope>NUCLEOTIDE SEQUENCE [LARGE SCALE GENOMIC DNA]</scope>
</reference>
<dbReference type="Proteomes" id="UP001157418">
    <property type="component" value="Unassembled WGS sequence"/>
</dbReference>